<proteinExistence type="predicted"/>
<dbReference type="EMBL" id="AMFJ01000656">
    <property type="protein sequence ID" value="EKE26809.1"/>
    <property type="molecule type" value="Genomic_DNA"/>
</dbReference>
<protein>
    <submittedName>
        <fullName evidence="1">Uncharacterized protein</fullName>
    </submittedName>
</protein>
<evidence type="ECO:0000313" key="1">
    <source>
        <dbReference type="EMBL" id="EKE26809.1"/>
    </source>
</evidence>
<organism evidence="1">
    <name type="scientific">uncultured bacterium</name>
    <name type="common">gcode 4</name>
    <dbReference type="NCBI Taxonomy" id="1234023"/>
    <lineage>
        <taxon>Bacteria</taxon>
        <taxon>environmental samples</taxon>
    </lineage>
</organism>
<feature type="non-terminal residue" evidence="1">
    <location>
        <position position="205"/>
    </location>
</feature>
<gene>
    <name evidence="1" type="ORF">ACD_4C00140G0006</name>
</gene>
<name>K2G9G5_9BACT</name>
<reference evidence="1" key="1">
    <citation type="journal article" date="2012" name="Science">
        <title>Fermentation, hydrogen, and sulfur metabolism in multiple uncultivated bacterial phyla.</title>
        <authorList>
            <person name="Wrighton K.C."/>
            <person name="Thomas B.C."/>
            <person name="Sharon I."/>
            <person name="Miller C.S."/>
            <person name="Castelle C.J."/>
            <person name="VerBerkmoes N.C."/>
            <person name="Wilkins M.J."/>
            <person name="Hettich R.L."/>
            <person name="Lipton M.S."/>
            <person name="Williams K.H."/>
            <person name="Long P.E."/>
            <person name="Banfield J.F."/>
        </authorList>
    </citation>
    <scope>NUCLEOTIDE SEQUENCE [LARGE SCALE GENOMIC DNA]</scope>
</reference>
<accession>K2G9G5</accession>
<comment type="caution">
    <text evidence="1">The sequence shown here is derived from an EMBL/GenBank/DDBJ whole genome shotgun (WGS) entry which is preliminary data.</text>
</comment>
<sequence>METKETPLIQENLFEIWKKDLRILTPGFICTFFAEKISKHKTIKEIYNILRFEQLNNLNEIQSKIIFLKLNWDLSEKQKLEQDLLIIRKNFKILNEEVKIIWDDFFEVFWIKFDKNSVFKKQNQKIENNENQDKDQLWNIPLNQELYPVRELWLTAKQRNHWLRFLIENNLNNVISLAQIAISIPDNKFWTKENIQTFWHSNEFF</sequence>
<dbReference type="AlphaFoldDB" id="K2G9G5"/>